<dbReference type="Proteomes" id="UP000193387">
    <property type="component" value="Unassembled WGS sequence"/>
</dbReference>
<evidence type="ECO:0000256" key="3">
    <source>
        <dbReference type="ARBA" id="ARBA00023125"/>
    </source>
</evidence>
<dbReference type="PROSITE" id="PS51078">
    <property type="entry name" value="ICLR_ED"/>
    <property type="match status" value="1"/>
</dbReference>
<feature type="domain" description="HTH iclR-type" evidence="7">
    <location>
        <begin position="13"/>
        <end position="73"/>
    </location>
</feature>
<dbReference type="InterPro" id="IPR005471">
    <property type="entry name" value="Tscrpt_reg_IclR_N"/>
</dbReference>
<dbReference type="SUPFAM" id="SSF55781">
    <property type="entry name" value="GAF domain-like"/>
    <property type="match status" value="1"/>
</dbReference>
<feature type="domain" description="IclR-ED" evidence="8">
    <location>
        <begin position="74"/>
        <end position="255"/>
    </location>
</feature>
<sequence length="255" mass="26844">MDEQSRNNGIGLATSVGKALAVLDSFRGGGARLGVSQIAARAQIPKSTAHRLLNVLVDHGYVDRLDARYQLGRAAFELGNSVAECRPRSLRAVAIPFMIDLHRSFGATVHLAVLDGMDVLYVEKIYGHNGVDVPSQVGGRVPALCTALGKAIAARSDEVTVARILGAGVPRLTPKTITHTALVKMALDRARQSGVAHDLEGSAPGARCVAAPIIRRGSYEVLGAISLSFAISEKLPTTVEVRLIQAATAIGVRCP</sequence>
<gene>
    <name evidence="9" type="ORF">AWC23_06500</name>
</gene>
<dbReference type="GO" id="GO:0003677">
    <property type="term" value="F:DNA binding"/>
    <property type="evidence" value="ECO:0007669"/>
    <property type="project" value="UniProtKB-KW"/>
</dbReference>
<proteinExistence type="predicted"/>
<dbReference type="SUPFAM" id="SSF46785">
    <property type="entry name" value="Winged helix' DNA-binding domain"/>
    <property type="match status" value="1"/>
</dbReference>
<protein>
    <recommendedName>
        <fullName evidence="6">Glycerol operon regulatory protein</fullName>
    </recommendedName>
</protein>
<keyword evidence="3" id="KW-0238">DNA-binding</keyword>
<dbReference type="SMART" id="SM00346">
    <property type="entry name" value="HTH_ICLR"/>
    <property type="match status" value="1"/>
</dbReference>
<dbReference type="FunFam" id="1.10.10.10:FF:000056">
    <property type="entry name" value="IclR family transcriptional regulator"/>
    <property type="match status" value="1"/>
</dbReference>
<evidence type="ECO:0000256" key="2">
    <source>
        <dbReference type="ARBA" id="ARBA00023015"/>
    </source>
</evidence>
<dbReference type="AlphaFoldDB" id="A0AAJ3NSD1"/>
<dbReference type="Pfam" id="PF01614">
    <property type="entry name" value="IclR_C"/>
    <property type="match status" value="1"/>
</dbReference>
<dbReference type="Gene3D" id="1.10.10.10">
    <property type="entry name" value="Winged helix-like DNA-binding domain superfamily/Winged helix DNA-binding domain"/>
    <property type="match status" value="1"/>
</dbReference>
<dbReference type="PANTHER" id="PTHR30136">
    <property type="entry name" value="HELIX-TURN-HELIX TRANSCRIPTIONAL REGULATOR, ICLR FAMILY"/>
    <property type="match status" value="1"/>
</dbReference>
<keyword evidence="4" id="KW-0804">Transcription</keyword>
<dbReference type="GO" id="GO:0045892">
    <property type="term" value="P:negative regulation of DNA-templated transcription"/>
    <property type="evidence" value="ECO:0007669"/>
    <property type="project" value="TreeGrafter"/>
</dbReference>
<dbReference type="PROSITE" id="PS51077">
    <property type="entry name" value="HTH_ICLR"/>
    <property type="match status" value="1"/>
</dbReference>
<evidence type="ECO:0000259" key="8">
    <source>
        <dbReference type="PROSITE" id="PS51078"/>
    </source>
</evidence>
<evidence type="ECO:0000256" key="5">
    <source>
        <dbReference type="ARBA" id="ARBA00058938"/>
    </source>
</evidence>
<organism evidence="9 10">
    <name type="scientific">Mycobacterium saskatchewanense</name>
    <dbReference type="NCBI Taxonomy" id="220927"/>
    <lineage>
        <taxon>Bacteria</taxon>
        <taxon>Bacillati</taxon>
        <taxon>Actinomycetota</taxon>
        <taxon>Actinomycetes</taxon>
        <taxon>Mycobacteriales</taxon>
        <taxon>Mycobacteriaceae</taxon>
        <taxon>Mycobacterium</taxon>
        <taxon>Mycobacterium simiae complex</taxon>
    </lineage>
</organism>
<keyword evidence="10" id="KW-1185">Reference proteome</keyword>
<name>A0AAJ3NSD1_9MYCO</name>
<dbReference type="InterPro" id="IPR014757">
    <property type="entry name" value="Tscrpt_reg_IclR_C"/>
</dbReference>
<reference evidence="9 10" key="1">
    <citation type="submission" date="2016-01" db="EMBL/GenBank/DDBJ databases">
        <title>The new phylogeny of the genus Mycobacterium.</title>
        <authorList>
            <person name="Tarcisio F."/>
            <person name="Conor M."/>
            <person name="Antonella G."/>
            <person name="Elisabetta G."/>
            <person name="Giulia F.S."/>
            <person name="Sara T."/>
            <person name="Anna F."/>
            <person name="Clotilde B."/>
            <person name="Roberto B."/>
            <person name="Veronica D.S."/>
            <person name="Fabio R."/>
            <person name="Monica P."/>
            <person name="Olivier J."/>
            <person name="Enrico T."/>
            <person name="Nicola S."/>
        </authorList>
    </citation>
    <scope>NUCLEOTIDE SEQUENCE [LARGE SCALE GENOMIC DNA]</scope>
    <source>
        <strain evidence="9 10">DSM 44616</strain>
    </source>
</reference>
<dbReference type="PANTHER" id="PTHR30136:SF24">
    <property type="entry name" value="HTH-TYPE TRANSCRIPTIONAL REPRESSOR ALLR"/>
    <property type="match status" value="1"/>
</dbReference>
<dbReference type="GO" id="GO:0006071">
    <property type="term" value="P:glycerol metabolic process"/>
    <property type="evidence" value="ECO:0007669"/>
    <property type="project" value="UniProtKB-KW"/>
</dbReference>
<dbReference type="RefSeq" id="WP_158090686.1">
    <property type="nucleotide sequence ID" value="NZ_AP022573.1"/>
</dbReference>
<dbReference type="Pfam" id="PF09339">
    <property type="entry name" value="HTH_IclR"/>
    <property type="match status" value="1"/>
</dbReference>
<dbReference type="GO" id="GO:0003700">
    <property type="term" value="F:DNA-binding transcription factor activity"/>
    <property type="evidence" value="ECO:0007669"/>
    <property type="project" value="TreeGrafter"/>
</dbReference>
<evidence type="ECO:0000256" key="1">
    <source>
        <dbReference type="ARBA" id="ARBA00022798"/>
    </source>
</evidence>
<dbReference type="InterPro" id="IPR036390">
    <property type="entry name" value="WH_DNA-bd_sf"/>
</dbReference>
<dbReference type="InterPro" id="IPR036388">
    <property type="entry name" value="WH-like_DNA-bd_sf"/>
</dbReference>
<evidence type="ECO:0000256" key="4">
    <source>
        <dbReference type="ARBA" id="ARBA00023163"/>
    </source>
</evidence>
<keyword evidence="2" id="KW-0805">Transcription regulation</keyword>
<comment type="caution">
    <text evidence="9">The sequence shown here is derived from an EMBL/GenBank/DDBJ whole genome shotgun (WGS) entry which is preliminary data.</text>
</comment>
<dbReference type="InterPro" id="IPR029016">
    <property type="entry name" value="GAF-like_dom_sf"/>
</dbReference>
<evidence type="ECO:0000256" key="6">
    <source>
        <dbReference type="ARBA" id="ARBA00070406"/>
    </source>
</evidence>
<dbReference type="EMBL" id="LQPR01000013">
    <property type="protein sequence ID" value="ORW73726.1"/>
    <property type="molecule type" value="Genomic_DNA"/>
</dbReference>
<accession>A0AAJ3NSD1</accession>
<evidence type="ECO:0000259" key="7">
    <source>
        <dbReference type="PROSITE" id="PS51077"/>
    </source>
</evidence>
<evidence type="ECO:0000313" key="10">
    <source>
        <dbReference type="Proteomes" id="UP000193387"/>
    </source>
</evidence>
<dbReference type="InterPro" id="IPR050707">
    <property type="entry name" value="HTH_MetabolicPath_Reg"/>
</dbReference>
<dbReference type="Gene3D" id="3.30.450.40">
    <property type="match status" value="1"/>
</dbReference>
<keyword evidence="1" id="KW-0319">Glycerol metabolism</keyword>
<evidence type="ECO:0000313" key="9">
    <source>
        <dbReference type="EMBL" id="ORW73726.1"/>
    </source>
</evidence>
<comment type="function">
    <text evidence="5">May be an activator protein for the gylABX operon.</text>
</comment>